<dbReference type="EMBL" id="OV696691">
    <property type="protein sequence ID" value="CAH1268082.1"/>
    <property type="molecule type" value="Genomic_DNA"/>
</dbReference>
<dbReference type="Pfam" id="PF00561">
    <property type="entry name" value="Abhydrolase_1"/>
    <property type="match status" value="2"/>
</dbReference>
<evidence type="ECO:0000259" key="3">
    <source>
        <dbReference type="Pfam" id="PF00561"/>
    </source>
</evidence>
<evidence type="ECO:0000256" key="2">
    <source>
        <dbReference type="ARBA" id="ARBA00038334"/>
    </source>
</evidence>
<dbReference type="SUPFAM" id="SSF53474">
    <property type="entry name" value="alpha/beta-Hydrolases"/>
    <property type="match status" value="2"/>
</dbReference>
<dbReference type="InterPro" id="IPR000073">
    <property type="entry name" value="AB_hydrolase_1"/>
</dbReference>
<dbReference type="InterPro" id="IPR000639">
    <property type="entry name" value="Epox_hydrolase-like"/>
</dbReference>
<reference evidence="4" key="1">
    <citation type="submission" date="2022-01" db="EMBL/GenBank/DDBJ databases">
        <authorList>
            <person name="Braso-Vives M."/>
        </authorList>
    </citation>
    <scope>NUCLEOTIDE SEQUENCE</scope>
</reference>
<sequence length="525" mass="59203">MAGVTARVSVVFGHLQRHTARPGPVLCTVASGKRSASSAAGDAWWAKHSRIPVLDSEMSYFDSDPGADKTTVIFLHGNPTSSFLWRNIIPLVQPHARCIAPDLIGMGRSGKNPSGSYRFVDHYRYLSAFLDKVKVPSQLSLVIHDWGSGLGFHWSHQNPTRVQGIAYMEALAAPIKKWEHFPEISRKVFQAMRSEAGEDMVLQKNFFVERLLPMAVMRELSEDEMAAYREPFLEPGESRRPTLMWPREIPVASDGPQDVVEIAHGYREWLKTTDSIPKLYIHAKPGFFSSANKKVSEEWPNVKTVTVKGLHFIQEDSPQEIGEAVAEFIKLPSKVYLVIHDWGSALGFHWSHQHADRVRGIVFMEAMVKPVPGWDNFPKSGKKAFQAMRSPAGEEMVLKKNFFVERLLVSSILHKLTEDEMNAYRAPYLEPGESRRPTLTFPREVPVVGEGPEDVIRIVQAYGKWLEETRIPKLYIHADPGWVSDGVRRLAETLPNVKIVTVKGLHFLQEDSPQEIGRAINDFIA</sequence>
<organism evidence="4 5">
    <name type="scientific">Branchiostoma lanceolatum</name>
    <name type="common">Common lancelet</name>
    <name type="synonym">Amphioxus lanceolatum</name>
    <dbReference type="NCBI Taxonomy" id="7740"/>
    <lineage>
        <taxon>Eukaryota</taxon>
        <taxon>Metazoa</taxon>
        <taxon>Chordata</taxon>
        <taxon>Cephalochordata</taxon>
        <taxon>Leptocardii</taxon>
        <taxon>Amphioxiformes</taxon>
        <taxon>Branchiostomatidae</taxon>
        <taxon>Branchiostoma</taxon>
    </lineage>
</organism>
<accession>A0A8K0EVY2</accession>
<evidence type="ECO:0000313" key="5">
    <source>
        <dbReference type="Proteomes" id="UP000838412"/>
    </source>
</evidence>
<keyword evidence="1" id="KW-0378">Hydrolase</keyword>
<dbReference type="InterPro" id="IPR029058">
    <property type="entry name" value="AB_hydrolase_fold"/>
</dbReference>
<dbReference type="NCBIfam" id="NF002938">
    <property type="entry name" value="PRK03592.1"/>
    <property type="match status" value="1"/>
</dbReference>
<feature type="domain" description="AB hydrolase-1" evidence="3">
    <location>
        <begin position="71"/>
        <end position="318"/>
    </location>
</feature>
<evidence type="ECO:0000313" key="4">
    <source>
        <dbReference type="EMBL" id="CAH1268082.1"/>
    </source>
</evidence>
<keyword evidence="5" id="KW-1185">Reference proteome</keyword>
<dbReference type="AlphaFoldDB" id="A0A8K0EVY2"/>
<dbReference type="GO" id="GO:0004301">
    <property type="term" value="F:epoxide hydrolase activity"/>
    <property type="evidence" value="ECO:0007669"/>
    <property type="project" value="UniProtKB-ARBA"/>
</dbReference>
<feature type="domain" description="AB hydrolase-1" evidence="3">
    <location>
        <begin position="333"/>
        <end position="513"/>
    </location>
</feature>
<dbReference type="PANTHER" id="PTHR43329">
    <property type="entry name" value="EPOXIDE HYDROLASE"/>
    <property type="match status" value="1"/>
</dbReference>
<proteinExistence type="inferred from homology"/>
<evidence type="ECO:0000256" key="1">
    <source>
        <dbReference type="ARBA" id="ARBA00022801"/>
    </source>
</evidence>
<gene>
    <name evidence="4" type="primary">Hypp3826</name>
    <name evidence="4" type="ORF">BLAG_LOCUS21148</name>
</gene>
<dbReference type="PRINTS" id="PR00412">
    <property type="entry name" value="EPOXHYDRLASE"/>
</dbReference>
<name>A0A8K0EVY2_BRALA</name>
<dbReference type="Proteomes" id="UP000838412">
    <property type="component" value="Chromosome 6"/>
</dbReference>
<protein>
    <submittedName>
        <fullName evidence="4">Hypp3826 protein</fullName>
    </submittedName>
</protein>
<comment type="similarity">
    <text evidence="2">Belongs to the AB hydrolase superfamily. Epoxide hydrolase family.</text>
</comment>
<dbReference type="OrthoDB" id="408373at2759"/>
<dbReference type="Gene3D" id="3.40.50.1820">
    <property type="entry name" value="alpha/beta hydrolase"/>
    <property type="match status" value="2"/>
</dbReference>